<dbReference type="RefSeq" id="WP_265560948.1">
    <property type="nucleotide sequence ID" value="NZ_CP092471.1"/>
</dbReference>
<comment type="subcellular location">
    <subcellularLocation>
        <location evidence="2">Membrane</location>
    </subcellularLocation>
</comment>
<dbReference type="PANTHER" id="PTHR41523:SF7">
    <property type="entry name" value="HISTIDINE KINASE"/>
    <property type="match status" value="1"/>
</dbReference>
<evidence type="ECO:0000256" key="5">
    <source>
        <dbReference type="ARBA" id="ARBA00022679"/>
    </source>
</evidence>
<dbReference type="InterPro" id="IPR011102">
    <property type="entry name" value="Sig_transdc_His_kinase_HWE"/>
</dbReference>
<evidence type="ECO:0000256" key="11">
    <source>
        <dbReference type="ARBA" id="ARBA00023136"/>
    </source>
</evidence>
<dbReference type="InterPro" id="IPR006189">
    <property type="entry name" value="CHASE_dom"/>
</dbReference>
<feature type="transmembrane region" description="Helical" evidence="12">
    <location>
        <begin position="255"/>
        <end position="277"/>
    </location>
</feature>
<keyword evidence="10 12" id="KW-1133">Transmembrane helix</keyword>
<dbReference type="SUPFAM" id="SSF55874">
    <property type="entry name" value="ATPase domain of HSP90 chaperone/DNA topoisomerase II/histidine kinase"/>
    <property type="match status" value="1"/>
</dbReference>
<comment type="catalytic activity">
    <reaction evidence="1">
        <text>ATP + protein L-histidine = ADP + protein N-phospho-L-histidine.</text>
        <dbReference type="EC" id="2.7.13.3"/>
    </reaction>
</comment>
<evidence type="ECO:0000259" key="13">
    <source>
        <dbReference type="SMART" id="SM00911"/>
    </source>
</evidence>
<reference evidence="15" key="1">
    <citation type="submission" date="2022-02" db="EMBL/GenBank/DDBJ databases">
        <title>Qipengyuania spongiae sp. nov., isolated from marine sponge.</title>
        <authorList>
            <person name="Li Z."/>
            <person name="Zhang M."/>
        </authorList>
    </citation>
    <scope>NUCLEOTIDE SEQUENCE</scope>
    <source>
        <strain evidence="15">PHS-Z21</strain>
    </source>
</reference>
<keyword evidence="16" id="KW-1185">Reference proteome</keyword>
<dbReference type="EMBL" id="CP092471">
    <property type="protein sequence ID" value="UVI40550.1"/>
    <property type="molecule type" value="Genomic_DNA"/>
</dbReference>
<evidence type="ECO:0000313" key="15">
    <source>
        <dbReference type="EMBL" id="UVI40550.1"/>
    </source>
</evidence>
<feature type="domain" description="CHASE" evidence="14">
    <location>
        <begin position="32"/>
        <end position="219"/>
    </location>
</feature>
<evidence type="ECO:0000256" key="4">
    <source>
        <dbReference type="ARBA" id="ARBA00022553"/>
    </source>
</evidence>
<proteinExistence type="predicted"/>
<dbReference type="SMART" id="SM00911">
    <property type="entry name" value="HWE_HK"/>
    <property type="match status" value="1"/>
</dbReference>
<keyword evidence="11 12" id="KW-0472">Membrane</keyword>
<feature type="domain" description="Signal transduction histidine kinase HWE region" evidence="13">
    <location>
        <begin position="304"/>
        <end position="386"/>
    </location>
</feature>
<evidence type="ECO:0000256" key="7">
    <source>
        <dbReference type="ARBA" id="ARBA00022741"/>
    </source>
</evidence>
<protein>
    <recommendedName>
        <fullName evidence="3">histidine kinase</fullName>
        <ecNumber evidence="3">2.7.13.3</ecNumber>
    </recommendedName>
</protein>
<organism evidence="15 16">
    <name type="scientific">Qipengyuania spongiae</name>
    <dbReference type="NCBI Taxonomy" id="2909673"/>
    <lineage>
        <taxon>Bacteria</taxon>
        <taxon>Pseudomonadati</taxon>
        <taxon>Pseudomonadota</taxon>
        <taxon>Alphaproteobacteria</taxon>
        <taxon>Sphingomonadales</taxon>
        <taxon>Erythrobacteraceae</taxon>
        <taxon>Qipengyuania</taxon>
    </lineage>
</organism>
<evidence type="ECO:0000256" key="2">
    <source>
        <dbReference type="ARBA" id="ARBA00004370"/>
    </source>
</evidence>
<dbReference type="Gene3D" id="3.30.450.350">
    <property type="entry name" value="CHASE domain"/>
    <property type="match status" value="1"/>
</dbReference>
<dbReference type="Pfam" id="PF03924">
    <property type="entry name" value="CHASE"/>
    <property type="match status" value="1"/>
</dbReference>
<dbReference type="InterPro" id="IPR036890">
    <property type="entry name" value="HATPase_C_sf"/>
</dbReference>
<keyword evidence="6 12" id="KW-0812">Transmembrane</keyword>
<keyword evidence="8" id="KW-0418">Kinase</keyword>
<keyword evidence="5" id="KW-0808">Transferase</keyword>
<dbReference type="Proteomes" id="UP001065265">
    <property type="component" value="Chromosome"/>
</dbReference>
<dbReference type="Gene3D" id="3.30.565.10">
    <property type="entry name" value="Histidine kinase-like ATPase, C-terminal domain"/>
    <property type="match status" value="1"/>
</dbReference>
<evidence type="ECO:0000256" key="9">
    <source>
        <dbReference type="ARBA" id="ARBA00022840"/>
    </source>
</evidence>
<dbReference type="Pfam" id="PF07536">
    <property type="entry name" value="HWE_HK"/>
    <property type="match status" value="1"/>
</dbReference>
<evidence type="ECO:0000256" key="6">
    <source>
        <dbReference type="ARBA" id="ARBA00022692"/>
    </source>
</evidence>
<keyword evidence="4" id="KW-0597">Phosphoprotein</keyword>
<name>A0ABY5T298_9SPHN</name>
<keyword evidence="7" id="KW-0547">Nucleotide-binding</keyword>
<sequence length="505" mass="55161">MSRVSIAMASALERRASINSSYLRSGSALFSTQEIIDPQLFRRFVSELRLDSDYRGAEGIGWARRIGADEVPALERRLSAYRVGPVEITPSLSEMPRDRLVPVTLLQPDTARNRRAIGYDMYSDPVRRAAMDEAERLLRPTASGRVTLKQEIAGTAAGFVIYMPVFENARGQRRVKGFVYSPFSAQDFLSSAAELVDIGDFSVVLYDGANGGGSLMGQINGEDEPRSSTRQAVAIANRNMTVEISSSRSNALSSLSMITLIFGLAVASLLMLVSRLLTRQALEDQRSLDWFAEQNSIRDSLTRELNHRVKNTLANVLSIVALTRRRATNIDDFADGLDGRIRALSATHDLLTQSEWGTTPIASVVAAELAPYMRAEDHGLEVDGPPVELAPNDALSLGLALHELATNASKYGALSEPGGSVSIVWTQTADKLARLEWIESGGPPVAPPRGRGFGTDLIEKIVAHELRHPVELKFDPQGVRCTLVVPIREPVDFAIRAGRKGMRGH</sequence>
<evidence type="ECO:0000256" key="8">
    <source>
        <dbReference type="ARBA" id="ARBA00022777"/>
    </source>
</evidence>
<evidence type="ECO:0000256" key="1">
    <source>
        <dbReference type="ARBA" id="ARBA00000085"/>
    </source>
</evidence>
<keyword evidence="9" id="KW-0067">ATP-binding</keyword>
<evidence type="ECO:0000313" key="16">
    <source>
        <dbReference type="Proteomes" id="UP001065265"/>
    </source>
</evidence>
<accession>A0ABY5T298</accession>
<dbReference type="EC" id="2.7.13.3" evidence="3"/>
<dbReference type="SMART" id="SM01079">
    <property type="entry name" value="CHASE"/>
    <property type="match status" value="1"/>
</dbReference>
<evidence type="ECO:0000256" key="10">
    <source>
        <dbReference type="ARBA" id="ARBA00022989"/>
    </source>
</evidence>
<evidence type="ECO:0000256" key="12">
    <source>
        <dbReference type="SAM" id="Phobius"/>
    </source>
</evidence>
<dbReference type="InterPro" id="IPR042240">
    <property type="entry name" value="CHASE_sf"/>
</dbReference>
<evidence type="ECO:0000259" key="14">
    <source>
        <dbReference type="SMART" id="SM01079"/>
    </source>
</evidence>
<evidence type="ECO:0000256" key="3">
    <source>
        <dbReference type="ARBA" id="ARBA00012438"/>
    </source>
</evidence>
<gene>
    <name evidence="15" type="ORF">L1F33_06320</name>
</gene>
<dbReference type="PANTHER" id="PTHR41523">
    <property type="entry name" value="TWO-COMPONENT SYSTEM SENSOR PROTEIN"/>
    <property type="match status" value="1"/>
</dbReference>